<proteinExistence type="inferred from homology"/>
<comment type="similarity">
    <text evidence="2 3">Belongs to the LOG family.</text>
</comment>
<accession>A0ABT3TLA9</accession>
<comment type="caution">
    <text evidence="4">The sequence shown here is derived from an EMBL/GenBank/DDBJ whole genome shotgun (WGS) entry which is preliminary data.</text>
</comment>
<evidence type="ECO:0000256" key="1">
    <source>
        <dbReference type="ARBA" id="ARBA00000274"/>
    </source>
</evidence>
<protein>
    <recommendedName>
        <fullName evidence="3">Cytokinin riboside 5'-monophosphate phosphoribohydrolase</fullName>
        <ecNumber evidence="3">3.2.2.n1</ecNumber>
    </recommendedName>
</protein>
<keyword evidence="5" id="KW-1185">Reference proteome</keyword>
<dbReference type="PANTHER" id="PTHR31223">
    <property type="entry name" value="LOG FAMILY PROTEIN YJL055W"/>
    <property type="match status" value="1"/>
</dbReference>
<dbReference type="NCBIfam" id="TIGR00730">
    <property type="entry name" value="Rossman fold protein, TIGR00730 family"/>
    <property type="match status" value="1"/>
</dbReference>
<keyword evidence="3" id="KW-0378">Hydrolase</keyword>
<evidence type="ECO:0000256" key="2">
    <source>
        <dbReference type="ARBA" id="ARBA00006763"/>
    </source>
</evidence>
<evidence type="ECO:0000313" key="5">
    <source>
        <dbReference type="Proteomes" id="UP001143362"/>
    </source>
</evidence>
<dbReference type="InterPro" id="IPR031100">
    <property type="entry name" value="LOG_fam"/>
</dbReference>
<dbReference type="Gene3D" id="3.40.50.450">
    <property type="match status" value="1"/>
</dbReference>
<dbReference type="PANTHER" id="PTHR31223:SF70">
    <property type="entry name" value="LOG FAMILY PROTEIN YJL055W"/>
    <property type="match status" value="1"/>
</dbReference>
<dbReference type="Proteomes" id="UP001143362">
    <property type="component" value="Unassembled WGS sequence"/>
</dbReference>
<gene>
    <name evidence="4" type="ORF">EYC98_19755</name>
</gene>
<name>A0ABT3TLA9_9GAMM</name>
<organism evidence="4 5">
    <name type="scientific">Candidatus Litorirhabdus singularis</name>
    <dbReference type="NCBI Taxonomy" id="2518993"/>
    <lineage>
        <taxon>Bacteria</taxon>
        <taxon>Pseudomonadati</taxon>
        <taxon>Pseudomonadota</taxon>
        <taxon>Gammaproteobacteria</taxon>
        <taxon>Cellvibrionales</taxon>
        <taxon>Halieaceae</taxon>
        <taxon>Candidatus Litorirhabdus</taxon>
    </lineage>
</organism>
<dbReference type="EMBL" id="SHNN01000005">
    <property type="protein sequence ID" value="MCX2983103.1"/>
    <property type="molecule type" value="Genomic_DNA"/>
</dbReference>
<reference evidence="4" key="1">
    <citation type="submission" date="2019-02" db="EMBL/GenBank/DDBJ databases">
        <authorList>
            <person name="Li S.-H."/>
        </authorList>
    </citation>
    <scope>NUCLEOTIDE SEQUENCE</scope>
    <source>
        <strain evidence="4">IMCC14734</strain>
    </source>
</reference>
<dbReference type="RefSeq" id="WP_279247133.1">
    <property type="nucleotide sequence ID" value="NZ_SHNN01000005.1"/>
</dbReference>
<evidence type="ECO:0000256" key="3">
    <source>
        <dbReference type="RuleBase" id="RU363015"/>
    </source>
</evidence>
<keyword evidence="3" id="KW-0203">Cytokinin biosynthesis</keyword>
<evidence type="ECO:0000313" key="4">
    <source>
        <dbReference type="EMBL" id="MCX2983103.1"/>
    </source>
</evidence>
<sequence>MQTVSVFCGSSFGTNSEYRSAATVLGREIASRGMTLVYGGGHVGLMGAIADAALAAGGKVIGVIPTDIAEHEVQHDTLTELHVVDSMHERKMRMAKLSDGMIAMPGGLGTLEEIFEVWTWAQLGFHGKPCAMLNVAGYYDGLLAFLDRSVSEGFVKQVHRDMLYTGIEPAAMLDWMNEYQPEPDHLWRDLDRS</sequence>
<dbReference type="InterPro" id="IPR005269">
    <property type="entry name" value="LOG"/>
</dbReference>
<dbReference type="EC" id="3.2.2.n1" evidence="3"/>
<comment type="catalytic activity">
    <reaction evidence="1">
        <text>AMP + H2O = D-ribose 5-phosphate + adenine</text>
        <dbReference type="Rhea" id="RHEA:20129"/>
        <dbReference type="ChEBI" id="CHEBI:15377"/>
        <dbReference type="ChEBI" id="CHEBI:16708"/>
        <dbReference type="ChEBI" id="CHEBI:78346"/>
        <dbReference type="ChEBI" id="CHEBI:456215"/>
        <dbReference type="EC" id="3.2.2.4"/>
    </reaction>
</comment>
<dbReference type="SUPFAM" id="SSF102405">
    <property type="entry name" value="MCP/YpsA-like"/>
    <property type="match status" value="1"/>
</dbReference>
<dbReference type="Pfam" id="PF03641">
    <property type="entry name" value="Lysine_decarbox"/>
    <property type="match status" value="1"/>
</dbReference>